<dbReference type="PANTHER" id="PTHR43096">
    <property type="entry name" value="DNAJ HOMOLOG 1, MITOCHONDRIAL-RELATED"/>
    <property type="match status" value="1"/>
</dbReference>
<dbReference type="FunFam" id="1.10.287.110:FF:000073">
    <property type="entry name" value="DnaJ domain protein"/>
    <property type="match status" value="1"/>
</dbReference>
<feature type="compositionally biased region" description="Low complexity" evidence="1">
    <location>
        <begin position="600"/>
        <end position="613"/>
    </location>
</feature>
<evidence type="ECO:0000256" key="1">
    <source>
        <dbReference type="SAM" id="MobiDB-lite"/>
    </source>
</evidence>
<dbReference type="GO" id="GO:0051082">
    <property type="term" value="F:unfolded protein binding"/>
    <property type="evidence" value="ECO:0007669"/>
    <property type="project" value="TreeGrafter"/>
</dbReference>
<dbReference type="GO" id="GO:0005737">
    <property type="term" value="C:cytoplasm"/>
    <property type="evidence" value="ECO:0007669"/>
    <property type="project" value="TreeGrafter"/>
</dbReference>
<gene>
    <name evidence="3" type="ORF">GMORB2_1689</name>
</gene>
<proteinExistence type="predicted"/>
<feature type="region of interest" description="Disordered" evidence="1">
    <location>
        <begin position="120"/>
        <end position="295"/>
    </location>
</feature>
<dbReference type="InterPro" id="IPR001623">
    <property type="entry name" value="DnaJ_domain"/>
</dbReference>
<evidence type="ECO:0000313" key="4">
    <source>
        <dbReference type="Proteomes" id="UP000749293"/>
    </source>
</evidence>
<dbReference type="PROSITE" id="PS00636">
    <property type="entry name" value="DNAJ_1"/>
    <property type="match status" value="1"/>
</dbReference>
<dbReference type="RefSeq" id="XP_035320501.1">
    <property type="nucleotide sequence ID" value="XM_035463670.1"/>
</dbReference>
<name>A0A9P5D4U5_9HYPO</name>
<feature type="compositionally biased region" description="Low complexity" evidence="1">
    <location>
        <begin position="123"/>
        <end position="141"/>
    </location>
</feature>
<feature type="compositionally biased region" description="Acidic residues" evidence="1">
    <location>
        <begin position="510"/>
        <end position="523"/>
    </location>
</feature>
<dbReference type="InterPro" id="IPR036869">
    <property type="entry name" value="J_dom_sf"/>
</dbReference>
<dbReference type="SMART" id="SM00271">
    <property type="entry name" value="DnaJ"/>
    <property type="match status" value="1"/>
</dbReference>
<feature type="compositionally biased region" description="Polar residues" evidence="1">
    <location>
        <begin position="425"/>
        <end position="438"/>
    </location>
</feature>
<feature type="compositionally biased region" description="Acidic residues" evidence="1">
    <location>
        <begin position="362"/>
        <end position="371"/>
    </location>
</feature>
<dbReference type="Gene3D" id="1.10.287.110">
    <property type="entry name" value="DnaJ domain"/>
    <property type="match status" value="1"/>
</dbReference>
<dbReference type="SUPFAM" id="SSF46565">
    <property type="entry name" value="Chaperone J-domain"/>
    <property type="match status" value="1"/>
</dbReference>
<dbReference type="GeneID" id="55967919"/>
<dbReference type="Pfam" id="PF00226">
    <property type="entry name" value="DnaJ"/>
    <property type="match status" value="1"/>
</dbReference>
<feature type="compositionally biased region" description="Acidic residues" evidence="1">
    <location>
        <begin position="346"/>
        <end position="355"/>
    </location>
</feature>
<comment type="caution">
    <text evidence="3">The sequence shown here is derived from an EMBL/GenBank/DDBJ whole genome shotgun (WGS) entry which is preliminary data.</text>
</comment>
<feature type="compositionally biased region" description="Low complexity" evidence="1">
    <location>
        <begin position="581"/>
        <end position="592"/>
    </location>
</feature>
<keyword evidence="4" id="KW-1185">Reference proteome</keyword>
<feature type="compositionally biased region" description="Low complexity" evidence="1">
    <location>
        <begin position="177"/>
        <end position="187"/>
    </location>
</feature>
<evidence type="ECO:0000313" key="3">
    <source>
        <dbReference type="EMBL" id="KAF4121849.1"/>
    </source>
</evidence>
<dbReference type="CDD" id="cd06257">
    <property type="entry name" value="DnaJ"/>
    <property type="match status" value="1"/>
</dbReference>
<dbReference type="PRINTS" id="PR00625">
    <property type="entry name" value="JDOMAIN"/>
</dbReference>
<evidence type="ECO:0000259" key="2">
    <source>
        <dbReference type="PROSITE" id="PS50076"/>
    </source>
</evidence>
<dbReference type="Proteomes" id="UP000749293">
    <property type="component" value="Unassembled WGS sequence"/>
</dbReference>
<dbReference type="GO" id="GO:0042026">
    <property type="term" value="P:protein refolding"/>
    <property type="evidence" value="ECO:0007669"/>
    <property type="project" value="TreeGrafter"/>
</dbReference>
<reference evidence="3" key="1">
    <citation type="submission" date="2020-03" db="EMBL/GenBank/DDBJ databases">
        <title>Site-based positive gene gene selection in Geosmithia morbida across the United States reveals a broad range of putative effectors and factors for local host and environmental adapation.</title>
        <authorList>
            <person name="Onufrak A."/>
            <person name="Murdoch R.W."/>
            <person name="Gazis R."/>
            <person name="Huff M."/>
            <person name="Staton M."/>
            <person name="Klingeman W."/>
            <person name="Hadziabdic D."/>
        </authorList>
    </citation>
    <scope>NUCLEOTIDE SEQUENCE</scope>
    <source>
        <strain evidence="3">1262</strain>
    </source>
</reference>
<feature type="region of interest" description="Disordered" evidence="1">
    <location>
        <begin position="318"/>
        <end position="634"/>
    </location>
</feature>
<dbReference type="EMBL" id="JAANYQ010000011">
    <property type="protein sequence ID" value="KAF4121849.1"/>
    <property type="molecule type" value="Genomic_DNA"/>
</dbReference>
<dbReference type="OrthoDB" id="10250354at2759"/>
<organism evidence="3 4">
    <name type="scientific">Geosmithia morbida</name>
    <dbReference type="NCBI Taxonomy" id="1094350"/>
    <lineage>
        <taxon>Eukaryota</taxon>
        <taxon>Fungi</taxon>
        <taxon>Dikarya</taxon>
        <taxon>Ascomycota</taxon>
        <taxon>Pezizomycotina</taxon>
        <taxon>Sordariomycetes</taxon>
        <taxon>Hypocreomycetidae</taxon>
        <taxon>Hypocreales</taxon>
        <taxon>Bionectriaceae</taxon>
        <taxon>Geosmithia</taxon>
    </lineage>
</organism>
<dbReference type="PANTHER" id="PTHR43096:SF10">
    <property type="entry name" value="CHAPERONE PROTEIN DNAJ A6, CHLOROPLASTIC"/>
    <property type="match status" value="1"/>
</dbReference>
<protein>
    <submittedName>
        <fullName evidence="3">DnaJ domain</fullName>
    </submittedName>
</protein>
<feature type="compositionally biased region" description="Low complexity" evidence="1">
    <location>
        <begin position="378"/>
        <end position="402"/>
    </location>
</feature>
<dbReference type="PROSITE" id="PS50076">
    <property type="entry name" value="DNAJ_2"/>
    <property type="match status" value="1"/>
</dbReference>
<feature type="domain" description="J" evidence="2">
    <location>
        <begin position="41"/>
        <end position="109"/>
    </location>
</feature>
<feature type="compositionally biased region" description="Low complexity" evidence="1">
    <location>
        <begin position="524"/>
        <end position="537"/>
    </location>
</feature>
<sequence>MTDIALSVTGSRTRYNLRCLSCLPVPTPAGRPVDMSSPPMDPYAALGVSRDAQVAEIRSAHRKLVLKCHPDKVQDPELKAKKQDEFQRVQQAYEILTDDAKRQKYDDQLRLAELRRLQRETKANMSAPRSSPAAAAAASNAYPDVEIRTAEPRPSSYNSTGAPPGAPPGVRIFTTQSSSAAGAGFSARSWDEGASTTRASSSRYYDAGAKADARPPRREKTAQKKEEKRSKEKQRSKDHKREQESKRRDREPAYVGGVYDEETMPSSSRKSSSKKYDDPTAAPAAAPYTATYGAPVQASKWDYANAYIYSQMQRAAEPAYTHHNTPPRPTAPTPPPMDGGYSRPSDDEDDSDDDSGSIALDDSTDSDDTEIDDHPRRSSAMPRRGSAAAAAAAAEMAPSTPRGEPLHRPSRRGSRGSPPIIFDVSPTQRHTPRFSSSADMGPGPGLGSSPPHLSRTHTMPAPADLPRSHTRPIPTPRRTQTYDHHYYKSAGGADVMPNRGRNRSRREPQVVEEDSLDDSDDVLEYSASSRARRSSGATVIPASTPNIKYGSSGRSGRKNRSPEEGSQTQYHVGHGRTKKVSSSSLRASASAAGMGPEMLSTSASSKKSATYYSVPHRPGSYGREHSGPAYMHVATSPMPPFPSISQSKPLSPRDVAYTRYEAAYPTTRA</sequence>
<feature type="compositionally biased region" description="Basic and acidic residues" evidence="1">
    <location>
        <begin position="209"/>
        <end position="252"/>
    </location>
</feature>
<accession>A0A9P5D4U5</accession>
<dbReference type="InterPro" id="IPR018253">
    <property type="entry name" value="DnaJ_domain_CS"/>
</dbReference>
<feature type="compositionally biased region" description="Pro residues" evidence="1">
    <location>
        <begin position="326"/>
        <end position="337"/>
    </location>
</feature>
<feature type="compositionally biased region" description="Low complexity" evidence="1">
    <location>
        <begin position="279"/>
        <end position="292"/>
    </location>
</feature>
<dbReference type="AlphaFoldDB" id="A0A9P5D4U5"/>
<feature type="compositionally biased region" description="Polar residues" evidence="1">
    <location>
        <begin position="194"/>
        <end position="203"/>
    </location>
</feature>